<keyword evidence="7 9" id="KW-0807">Transducer</keyword>
<dbReference type="OrthoDB" id="9814363at2"/>
<dbReference type="PANTHER" id="PTHR32089:SF112">
    <property type="entry name" value="LYSOZYME-LIKE PROTEIN-RELATED"/>
    <property type="match status" value="1"/>
</dbReference>
<dbReference type="PATRIC" id="fig|1379739.3.peg.3726"/>
<dbReference type="PANTHER" id="PTHR32089">
    <property type="entry name" value="METHYL-ACCEPTING CHEMOTAXIS PROTEIN MCPB"/>
    <property type="match status" value="1"/>
</dbReference>
<dbReference type="Gene3D" id="3.30.450.20">
    <property type="entry name" value="PAS domain"/>
    <property type="match status" value="2"/>
</dbReference>
<evidence type="ECO:0000256" key="10">
    <source>
        <dbReference type="SAM" id="Phobius"/>
    </source>
</evidence>
<dbReference type="SUPFAM" id="SSF103190">
    <property type="entry name" value="Sensory domain-like"/>
    <property type="match status" value="1"/>
</dbReference>
<dbReference type="RefSeq" id="WP_003483408.1">
    <property type="nucleotide sequence ID" value="NZ_JXSU01000008.1"/>
</dbReference>
<evidence type="ECO:0000256" key="5">
    <source>
        <dbReference type="ARBA" id="ARBA00022989"/>
    </source>
</evidence>
<dbReference type="PROSITE" id="PS50885">
    <property type="entry name" value="HAMP"/>
    <property type="match status" value="1"/>
</dbReference>
<evidence type="ECO:0000313" key="13">
    <source>
        <dbReference type="EMBL" id="KIS22107.1"/>
    </source>
</evidence>
<keyword evidence="6 10" id="KW-0472">Membrane</keyword>
<dbReference type="CDD" id="cd12913">
    <property type="entry name" value="PDC1_MCP_like"/>
    <property type="match status" value="1"/>
</dbReference>
<evidence type="ECO:0000256" key="2">
    <source>
        <dbReference type="ARBA" id="ARBA00022475"/>
    </source>
</evidence>
<dbReference type="AlphaFoldDB" id="A0A0D1BQN9"/>
<dbReference type="EMBL" id="JXSU01000008">
    <property type="protein sequence ID" value="KIS22107.1"/>
    <property type="molecule type" value="Genomic_DNA"/>
</dbReference>
<dbReference type="PROSITE" id="PS50111">
    <property type="entry name" value="CHEMOTAXIS_TRANSDUC_2"/>
    <property type="match status" value="1"/>
</dbReference>
<keyword evidence="4 10" id="KW-0812">Transmembrane</keyword>
<comment type="similarity">
    <text evidence="8">Belongs to the methyl-accepting chemotaxis (MCP) protein family.</text>
</comment>
<name>A0A0D1BQN9_CLOBO</name>
<keyword evidence="5 10" id="KW-1133">Transmembrane helix</keyword>
<dbReference type="SUPFAM" id="SSF58104">
    <property type="entry name" value="Methyl-accepting chemotaxis protein (MCP) signaling domain"/>
    <property type="match status" value="1"/>
</dbReference>
<evidence type="ECO:0000256" key="7">
    <source>
        <dbReference type="ARBA" id="ARBA00023224"/>
    </source>
</evidence>
<proteinExistence type="inferred from homology"/>
<accession>A0A0D1BQN9</accession>
<keyword evidence="2" id="KW-1003">Cell membrane</keyword>
<dbReference type="InterPro" id="IPR003660">
    <property type="entry name" value="HAMP_dom"/>
</dbReference>
<dbReference type="Pfam" id="PF02743">
    <property type="entry name" value="dCache_1"/>
    <property type="match status" value="1"/>
</dbReference>
<keyword evidence="3" id="KW-0145">Chemotaxis</keyword>
<dbReference type="InterPro" id="IPR029151">
    <property type="entry name" value="Sensor-like_sf"/>
</dbReference>
<organism evidence="13 14">
    <name type="scientific">Clostridium botulinum B2 450</name>
    <dbReference type="NCBI Taxonomy" id="1379739"/>
    <lineage>
        <taxon>Bacteria</taxon>
        <taxon>Bacillati</taxon>
        <taxon>Bacillota</taxon>
        <taxon>Clostridia</taxon>
        <taxon>Eubacteriales</taxon>
        <taxon>Clostridiaceae</taxon>
        <taxon>Clostridium</taxon>
    </lineage>
</organism>
<evidence type="ECO:0000256" key="4">
    <source>
        <dbReference type="ARBA" id="ARBA00022692"/>
    </source>
</evidence>
<evidence type="ECO:0000259" key="11">
    <source>
        <dbReference type="PROSITE" id="PS50111"/>
    </source>
</evidence>
<feature type="domain" description="Methyl-accepting transducer" evidence="11">
    <location>
        <begin position="382"/>
        <end position="632"/>
    </location>
</feature>
<comment type="subcellular location">
    <subcellularLocation>
        <location evidence="1">Cell membrane</location>
        <topology evidence="1">Multi-pass membrane protein</topology>
    </subcellularLocation>
</comment>
<dbReference type="CDD" id="cd18774">
    <property type="entry name" value="PDC2_HK_sensor"/>
    <property type="match status" value="1"/>
</dbReference>
<dbReference type="Gene3D" id="1.10.287.950">
    <property type="entry name" value="Methyl-accepting chemotaxis protein"/>
    <property type="match status" value="1"/>
</dbReference>
<evidence type="ECO:0000256" key="6">
    <source>
        <dbReference type="ARBA" id="ARBA00023136"/>
    </source>
</evidence>
<sequence>MKSIKSKIVTIIAIVCVVSVALCSSISYYFSYKAIMAESTNKVSMASQKYSEMINGWLLTKAKLMDSMAVDFQYNNKYDQKYIYSYFQSQLKDNKDVIGMYVGFEDKKFISGNGWIPTKDYDCRQRDWYKEAVKKDGIIYSAPYIDKKFNSMVITVAKPIRKDGKIIGVVGMDVVVDYLKTLVQKATPVKNSYGFLLDSNNDFIVHPNKEFQPKDEKVINVSKIMDGKLKDLAQLDSSNNKVLKSKDYDNKEKIFTRSKIPSSNWSVGFSVPVEEFKKPLNNIIIGFLSVIAISLVAAVIFALYAGKKISDPILKITELVNETKDLDLTSRNNYETIALYKDETGVIGRAVIDLREELKNIVEELKKSSKDVLKYSEIVNGATDETVQSIEAISTTVDELAKGSVDQAKDAQNGSEKLFSLAEEIKITHNSTNLVKTYSLETKENSENGILSMEETIDKFKENNRVNKELGKNVEMLSSKSGSIGEIINSIQSIAEQTNLLALNAAIEAARAGEAGKGFAVVAEEIRKLAEQTSISTKEIENIVREIQFEIDNTKNNMDLSEKVVGEVNDAMKISKKSFDIITKSIVDIINQIEILVENVNKVDSDKEEVLTAIQGISAIAEESAASTEEVSASVEEQTASMESISQTAKDLKEITSTLDELVNKFEI</sequence>
<dbReference type="GO" id="GO:0005886">
    <property type="term" value="C:plasma membrane"/>
    <property type="evidence" value="ECO:0007669"/>
    <property type="project" value="UniProtKB-SubCell"/>
</dbReference>
<protein>
    <submittedName>
        <fullName evidence="13">Chemotaxis protein</fullName>
    </submittedName>
</protein>
<dbReference type="CDD" id="cd11386">
    <property type="entry name" value="MCP_signal"/>
    <property type="match status" value="1"/>
</dbReference>
<dbReference type="SMART" id="SM00283">
    <property type="entry name" value="MA"/>
    <property type="match status" value="1"/>
</dbReference>
<dbReference type="InterPro" id="IPR033479">
    <property type="entry name" value="dCache_1"/>
</dbReference>
<feature type="domain" description="HAMP" evidence="12">
    <location>
        <begin position="307"/>
        <end position="363"/>
    </location>
</feature>
<feature type="transmembrane region" description="Helical" evidence="10">
    <location>
        <begin position="283"/>
        <end position="305"/>
    </location>
</feature>
<evidence type="ECO:0000256" key="9">
    <source>
        <dbReference type="PROSITE-ProRule" id="PRU00284"/>
    </source>
</evidence>
<evidence type="ECO:0000256" key="1">
    <source>
        <dbReference type="ARBA" id="ARBA00004651"/>
    </source>
</evidence>
<evidence type="ECO:0000313" key="14">
    <source>
        <dbReference type="Proteomes" id="UP000032250"/>
    </source>
</evidence>
<evidence type="ECO:0000256" key="8">
    <source>
        <dbReference type="ARBA" id="ARBA00029447"/>
    </source>
</evidence>
<reference evidence="13 14" key="1">
    <citation type="submission" date="2014-06" db="EMBL/GenBank/DDBJ databases">
        <title>Genome characterization of distinct group I Clostridium botulinum lineages.</title>
        <authorList>
            <person name="Giordani F."/>
            <person name="Anselmo A."/>
            <person name="Fillo S."/>
            <person name="Palozzi A.M."/>
            <person name="Fortunato A."/>
            <person name="Gentile B."/>
            <person name="Ciammaruconi A."/>
            <person name="Anniballi F."/>
            <person name="De Medici D."/>
            <person name="Lista F."/>
        </authorList>
    </citation>
    <scope>NUCLEOTIDE SEQUENCE [LARGE SCALE GENOMIC DNA]</scope>
    <source>
        <strain evidence="13 14">B2 450</strain>
    </source>
</reference>
<comment type="caution">
    <text evidence="13">The sequence shown here is derived from an EMBL/GenBank/DDBJ whole genome shotgun (WGS) entry which is preliminary data.</text>
</comment>
<gene>
    <name evidence="13" type="ORF">N495_16630</name>
</gene>
<dbReference type="GO" id="GO:0007165">
    <property type="term" value="P:signal transduction"/>
    <property type="evidence" value="ECO:0007669"/>
    <property type="project" value="UniProtKB-KW"/>
</dbReference>
<dbReference type="InterPro" id="IPR004089">
    <property type="entry name" value="MCPsignal_dom"/>
</dbReference>
<evidence type="ECO:0000256" key="3">
    <source>
        <dbReference type="ARBA" id="ARBA00022500"/>
    </source>
</evidence>
<dbReference type="HOGENOM" id="CLU_000445_107_19_9"/>
<dbReference type="GO" id="GO:0006935">
    <property type="term" value="P:chemotaxis"/>
    <property type="evidence" value="ECO:0007669"/>
    <property type="project" value="UniProtKB-KW"/>
</dbReference>
<dbReference type="Proteomes" id="UP000032250">
    <property type="component" value="Unassembled WGS sequence"/>
</dbReference>
<evidence type="ECO:0000259" key="12">
    <source>
        <dbReference type="PROSITE" id="PS50885"/>
    </source>
</evidence>
<dbReference type="Pfam" id="PF00015">
    <property type="entry name" value="MCPsignal"/>
    <property type="match status" value="1"/>
</dbReference>